<evidence type="ECO:0000313" key="2">
    <source>
        <dbReference type="Proteomes" id="UP000064844"/>
    </source>
</evidence>
<dbReference type="EMBL" id="CP011307">
    <property type="protein sequence ID" value="ALP94027.1"/>
    <property type="molecule type" value="Genomic_DNA"/>
</dbReference>
<reference evidence="2" key="2">
    <citation type="submission" date="2015-04" db="EMBL/GenBank/DDBJ databases">
        <title>A butyrogenic pathway from the amino acid lysine in a human gut commensal.</title>
        <authorList>
            <person name="de Vos W.M."/>
            <person name="Bui N.T.P."/>
            <person name="Plugge C.M."/>
            <person name="Ritari J."/>
        </authorList>
    </citation>
    <scope>NUCLEOTIDE SEQUENCE [LARGE SCALE GENOMIC DNA]</scope>
    <source>
        <strain evidence="2">AF211</strain>
    </source>
</reference>
<sequence length="151" mass="16946">MALMWYEMSSFLLQEQAAEEILHSNRHSLPFGLQLTKQQALELAETRSRALHACGRVEFGAGMIGKLAEAFCSSPYLSRETYAETLNELVELFYLYKSETGERVTDDGLIRYMRAAFDGPCGGSLELLGGRALYRLAHRLRSGACEEDQDV</sequence>
<protein>
    <submittedName>
        <fullName evidence="1">Uncharacterized protein</fullName>
    </submittedName>
</protein>
<name>A0A0S2W3X6_9FIRM</name>
<dbReference type="Pfam" id="PF19848">
    <property type="entry name" value="DUF6323"/>
    <property type="match status" value="1"/>
</dbReference>
<reference evidence="1 2" key="1">
    <citation type="journal article" date="2015" name="Nat. Commun.">
        <title>Production of butyrate from lysine and the Amadori product fructoselysine by a human gut commensal.</title>
        <authorList>
            <person name="Bui T.P."/>
            <person name="Ritari J."/>
            <person name="Boeren S."/>
            <person name="de Waard P."/>
            <person name="Plugge C.M."/>
            <person name="de Vos W.M."/>
        </authorList>
    </citation>
    <scope>NUCLEOTIDE SEQUENCE [LARGE SCALE GENOMIC DNA]</scope>
    <source>
        <strain evidence="1 2">AF211</strain>
    </source>
</reference>
<keyword evidence="2" id="KW-1185">Reference proteome</keyword>
<dbReference type="RefSeq" id="WP_033116712.1">
    <property type="nucleotide sequence ID" value="NZ_CALICV010000127.1"/>
</dbReference>
<dbReference type="Proteomes" id="UP000064844">
    <property type="component" value="Chromosome"/>
</dbReference>
<dbReference type="STRING" id="1297617.IB211_01636c"/>
<dbReference type="KEGG" id="ibu:IB211_01636c"/>
<proteinExistence type="predicted"/>
<gene>
    <name evidence="1" type="ORF">IB211_01636c</name>
</gene>
<dbReference type="GeneID" id="93229283"/>
<dbReference type="InterPro" id="IPR046286">
    <property type="entry name" value="DUF6323"/>
</dbReference>
<dbReference type="eggNOG" id="ENOG5031X2N">
    <property type="taxonomic scope" value="Bacteria"/>
</dbReference>
<accession>A0A0S2W3X6</accession>
<evidence type="ECO:0000313" key="1">
    <source>
        <dbReference type="EMBL" id="ALP94027.1"/>
    </source>
</evidence>
<organism evidence="1 2">
    <name type="scientific">Intestinimonas butyriciproducens</name>
    <dbReference type="NCBI Taxonomy" id="1297617"/>
    <lineage>
        <taxon>Bacteria</taxon>
        <taxon>Bacillati</taxon>
        <taxon>Bacillota</taxon>
        <taxon>Clostridia</taxon>
        <taxon>Eubacteriales</taxon>
        <taxon>Intestinimonas</taxon>
    </lineage>
</organism>
<dbReference type="AlphaFoldDB" id="A0A0S2W3X6"/>